<dbReference type="KEGG" id="gfe:Gferi_04455"/>
<organism evidence="6 7">
    <name type="scientific">Geosporobacter ferrireducens</name>
    <dbReference type="NCBI Taxonomy" id="1424294"/>
    <lineage>
        <taxon>Bacteria</taxon>
        <taxon>Bacillati</taxon>
        <taxon>Bacillota</taxon>
        <taxon>Clostridia</taxon>
        <taxon>Peptostreptococcales</taxon>
        <taxon>Thermotaleaceae</taxon>
        <taxon>Geosporobacter</taxon>
    </lineage>
</organism>
<dbReference type="Proteomes" id="UP000095743">
    <property type="component" value="Chromosome"/>
</dbReference>
<gene>
    <name evidence="6" type="ORF">Gferi_04455</name>
</gene>
<dbReference type="OrthoDB" id="9802248at2"/>
<dbReference type="InterPro" id="IPR051453">
    <property type="entry name" value="MBL_Glyoxalase_II"/>
</dbReference>
<dbReference type="SUPFAM" id="SSF56281">
    <property type="entry name" value="Metallo-hydrolase/oxidoreductase"/>
    <property type="match status" value="1"/>
</dbReference>
<dbReference type="RefSeq" id="WP_069974438.1">
    <property type="nucleotide sequence ID" value="NZ_VENK01000007.1"/>
</dbReference>
<dbReference type="GO" id="GO:0046872">
    <property type="term" value="F:metal ion binding"/>
    <property type="evidence" value="ECO:0007669"/>
    <property type="project" value="UniProtKB-KW"/>
</dbReference>
<name>A0A1D8GDB3_9FIRM</name>
<dbReference type="CDD" id="cd06262">
    <property type="entry name" value="metallo-hydrolase-like_MBL-fold"/>
    <property type="match status" value="1"/>
</dbReference>
<keyword evidence="2" id="KW-0479">Metal-binding</keyword>
<evidence type="ECO:0000313" key="7">
    <source>
        <dbReference type="Proteomes" id="UP000095743"/>
    </source>
</evidence>
<dbReference type="EMBL" id="CP017269">
    <property type="protein sequence ID" value="AOT68872.1"/>
    <property type="molecule type" value="Genomic_DNA"/>
</dbReference>
<evidence type="ECO:0000256" key="4">
    <source>
        <dbReference type="ARBA" id="ARBA00022833"/>
    </source>
</evidence>
<keyword evidence="4" id="KW-0862">Zinc</keyword>
<dbReference type="Gene3D" id="3.60.15.10">
    <property type="entry name" value="Ribonuclease Z/Hydroxyacylglutathione hydrolase-like"/>
    <property type="match status" value="1"/>
</dbReference>
<dbReference type="SMART" id="SM00849">
    <property type="entry name" value="Lactamase_B"/>
    <property type="match status" value="1"/>
</dbReference>
<dbReference type="PANTHER" id="PTHR46233:SF3">
    <property type="entry name" value="HYDROXYACYLGLUTATHIONE HYDROLASE GLOC"/>
    <property type="match status" value="1"/>
</dbReference>
<comment type="cofactor">
    <cofactor evidence="1">
        <name>Zn(2+)</name>
        <dbReference type="ChEBI" id="CHEBI:29105"/>
    </cofactor>
</comment>
<dbReference type="Pfam" id="PF00753">
    <property type="entry name" value="Lactamase_B"/>
    <property type="match status" value="1"/>
</dbReference>
<evidence type="ECO:0000256" key="3">
    <source>
        <dbReference type="ARBA" id="ARBA00022801"/>
    </source>
</evidence>
<dbReference type="AlphaFoldDB" id="A0A1D8GDB3"/>
<evidence type="ECO:0000259" key="5">
    <source>
        <dbReference type="SMART" id="SM00849"/>
    </source>
</evidence>
<evidence type="ECO:0000256" key="2">
    <source>
        <dbReference type="ARBA" id="ARBA00022723"/>
    </source>
</evidence>
<dbReference type="GO" id="GO:0016787">
    <property type="term" value="F:hydrolase activity"/>
    <property type="evidence" value="ECO:0007669"/>
    <property type="project" value="UniProtKB-KW"/>
</dbReference>
<evidence type="ECO:0000313" key="6">
    <source>
        <dbReference type="EMBL" id="AOT68872.1"/>
    </source>
</evidence>
<protein>
    <submittedName>
        <fullName evidence="6">MBL fold metallo-hydrolase</fullName>
    </submittedName>
</protein>
<proteinExistence type="predicted"/>
<evidence type="ECO:0000256" key="1">
    <source>
        <dbReference type="ARBA" id="ARBA00001947"/>
    </source>
</evidence>
<dbReference type="InterPro" id="IPR001279">
    <property type="entry name" value="Metallo-B-lactamas"/>
</dbReference>
<dbReference type="STRING" id="1424294.Gferi_04455"/>
<sequence>MKFERFIVGMGEANGYVIYDENTLDALIIDPGDEETVFIKYIQKHGLKPKEIVLTHYHYDHIGAVDVLKEKYNCPVSIHKKDAAGLQDPKINHSFRGYRRPVAIAPDRILSDGDIIQAGSVVLTVIHTPGHTPGSVCLMVKDENMVFTGDTIFDDDLGRTDLEGGSAESMRRSMVNKVSKWSDEIRIYPGHADSATMAFVRAKNTEYLDMLR</sequence>
<dbReference type="PANTHER" id="PTHR46233">
    <property type="entry name" value="HYDROXYACYLGLUTATHIONE HYDROLASE GLOC"/>
    <property type="match status" value="1"/>
</dbReference>
<keyword evidence="3 6" id="KW-0378">Hydrolase</keyword>
<dbReference type="InterPro" id="IPR036866">
    <property type="entry name" value="RibonucZ/Hydroxyglut_hydro"/>
</dbReference>
<keyword evidence="7" id="KW-1185">Reference proteome</keyword>
<accession>A0A1D8GDB3</accession>
<reference evidence="6 7" key="1">
    <citation type="submission" date="2016-09" db="EMBL/GenBank/DDBJ databases">
        <title>Genomic analysis reveals versatility of anaerobic energy metabolism of Geosporobacter ferrireducens IRF9 of phylum Firmicutes.</title>
        <authorList>
            <person name="Kim S.-J."/>
        </authorList>
    </citation>
    <scope>NUCLEOTIDE SEQUENCE [LARGE SCALE GENOMIC DNA]</scope>
    <source>
        <strain evidence="6 7">IRF9</strain>
    </source>
</reference>
<feature type="domain" description="Metallo-beta-lactamase" evidence="5">
    <location>
        <begin position="12"/>
        <end position="191"/>
    </location>
</feature>